<evidence type="ECO:0000256" key="4">
    <source>
        <dbReference type="ARBA" id="ARBA00022730"/>
    </source>
</evidence>
<keyword evidence="1 10" id="KW-0963">Cytoplasm</keyword>
<feature type="binding site" evidence="10">
    <location>
        <position position="288"/>
    </location>
    <ligand>
        <name>Zn(2+)</name>
        <dbReference type="ChEBI" id="CHEBI:29105"/>
    </ligand>
</feature>
<organism evidence="14 15">
    <name type="scientific">Sinomonas cyclohexanicum</name>
    <name type="common">Corynebacterium cyclohexanicum</name>
    <dbReference type="NCBI Taxonomy" id="322009"/>
    <lineage>
        <taxon>Bacteria</taxon>
        <taxon>Bacillati</taxon>
        <taxon>Actinomycetota</taxon>
        <taxon>Actinomycetes</taxon>
        <taxon>Micrococcales</taxon>
        <taxon>Micrococcaceae</taxon>
        <taxon>Sinomonas</taxon>
    </lineage>
</organism>
<keyword evidence="5 10" id="KW-0547">Nucleotide-binding</keyword>
<evidence type="ECO:0000256" key="1">
    <source>
        <dbReference type="ARBA" id="ARBA00022490"/>
    </source>
</evidence>
<evidence type="ECO:0000256" key="10">
    <source>
        <dbReference type="HAMAP-Rule" id="MF_01820"/>
    </source>
</evidence>
<gene>
    <name evidence="14" type="primary">rsgA_2</name>
    <name evidence="10" type="synonym">rsgA</name>
    <name evidence="14" type="ORF">SCMU_28020</name>
</gene>
<comment type="subcellular location">
    <subcellularLocation>
        <location evidence="10">Cytoplasm</location>
    </subcellularLocation>
</comment>
<feature type="binding site" evidence="10">
    <location>
        <position position="296"/>
    </location>
    <ligand>
        <name>Zn(2+)</name>
        <dbReference type="ChEBI" id="CHEBI:29105"/>
    </ligand>
</feature>
<keyword evidence="7 10" id="KW-0862">Zinc</keyword>
<evidence type="ECO:0000259" key="13">
    <source>
        <dbReference type="PROSITE" id="PS51721"/>
    </source>
</evidence>
<feature type="binding site" evidence="10">
    <location>
        <position position="290"/>
    </location>
    <ligand>
        <name>Zn(2+)</name>
        <dbReference type="ChEBI" id="CHEBI:29105"/>
    </ligand>
</feature>
<accession>A0ABN6FKX4</accession>
<feature type="region of interest" description="Disordered" evidence="11">
    <location>
        <begin position="342"/>
        <end position="363"/>
    </location>
</feature>
<comment type="subunit">
    <text evidence="10">Monomer. Associates with 30S ribosomal subunit, binds 16S rRNA.</text>
</comment>
<dbReference type="SUPFAM" id="SSF52540">
    <property type="entry name" value="P-loop containing nucleoside triphosphate hydrolases"/>
    <property type="match status" value="1"/>
</dbReference>
<keyword evidence="2 10" id="KW-0690">Ribosome biogenesis</keyword>
<keyword evidence="6 10" id="KW-0378">Hydrolase</keyword>
<dbReference type="PANTHER" id="PTHR32120">
    <property type="entry name" value="SMALL RIBOSOMAL SUBUNIT BIOGENESIS GTPASE RSGA"/>
    <property type="match status" value="1"/>
</dbReference>
<dbReference type="EMBL" id="AP024525">
    <property type="protein sequence ID" value="BCT76960.1"/>
    <property type="molecule type" value="Genomic_DNA"/>
</dbReference>
<dbReference type="Gene3D" id="3.40.50.300">
    <property type="entry name" value="P-loop containing nucleotide triphosphate hydrolases"/>
    <property type="match status" value="1"/>
</dbReference>
<dbReference type="PANTHER" id="PTHR32120:SF10">
    <property type="entry name" value="SMALL RIBOSOMAL SUBUNIT BIOGENESIS GTPASE RSGA"/>
    <property type="match status" value="1"/>
</dbReference>
<dbReference type="InterPro" id="IPR010914">
    <property type="entry name" value="RsgA_GTPase_dom"/>
</dbReference>
<evidence type="ECO:0000256" key="11">
    <source>
        <dbReference type="SAM" id="MobiDB-lite"/>
    </source>
</evidence>
<evidence type="ECO:0000256" key="8">
    <source>
        <dbReference type="ARBA" id="ARBA00022884"/>
    </source>
</evidence>
<feature type="domain" description="CP-type G" evidence="13">
    <location>
        <begin position="105"/>
        <end position="260"/>
    </location>
</feature>
<evidence type="ECO:0000256" key="7">
    <source>
        <dbReference type="ARBA" id="ARBA00022833"/>
    </source>
</evidence>
<comment type="function">
    <text evidence="10">One of several proteins that assist in the late maturation steps of the functional core of the 30S ribosomal subunit. Helps release RbfA from mature subunits. May play a role in the assembly of ribosomal proteins into the subunit. Circularly permuted GTPase that catalyzes slow GTP hydrolysis, GTPase activity is stimulated by the 30S ribosomal subunit.</text>
</comment>
<evidence type="ECO:0000256" key="6">
    <source>
        <dbReference type="ARBA" id="ARBA00022801"/>
    </source>
</evidence>
<sequence>MTSQTRAGALACLHDYGYTPAVAQYFPPDQPTRPARAVRVDRNRVLVATEHGLEGIALPGSLPDGPIVTGDWLRLELTADGPRAVGILPRTSLLRRKDAHDGTDREQLLAANADVVAAVVPVDRPLSENRLERTLVAIWDSGAVPLVVVTKADIVGMADDVVARLALDSGGAAVVTTAASTGDGLDELAAHVPHGTTMALLGPSGAGKSTLVNALVGREVQSTGLVRVADGRGRHTTTARELVPIPGGGVLLDTPGVRGFGLWNADAGLAETFADIEQLARRCRFSDCAHGSEPGCAVRGALETGSLERRRWDSYTKMQRELARLHRSQDVLARKEYSRAMQRRMNDRSERDAYRRRAEGSRW</sequence>
<dbReference type="NCBIfam" id="TIGR00157">
    <property type="entry name" value="ribosome small subunit-dependent GTPase A"/>
    <property type="match status" value="1"/>
</dbReference>
<dbReference type="CDD" id="cd01854">
    <property type="entry name" value="YjeQ_EngC"/>
    <property type="match status" value="1"/>
</dbReference>
<keyword evidence="4 10" id="KW-0699">rRNA-binding</keyword>
<proteinExistence type="inferred from homology"/>
<dbReference type="Gene3D" id="1.10.40.50">
    <property type="entry name" value="Probable gtpase engc, domain 3"/>
    <property type="match status" value="1"/>
</dbReference>
<dbReference type="PROSITE" id="PS51721">
    <property type="entry name" value="G_CP"/>
    <property type="match status" value="1"/>
</dbReference>
<dbReference type="Pfam" id="PF03193">
    <property type="entry name" value="RsgA_GTPase"/>
    <property type="match status" value="1"/>
</dbReference>
<dbReference type="InterPro" id="IPR004881">
    <property type="entry name" value="Ribosome_biogen_GTPase_RsgA"/>
</dbReference>
<evidence type="ECO:0000256" key="3">
    <source>
        <dbReference type="ARBA" id="ARBA00022723"/>
    </source>
</evidence>
<keyword evidence="15" id="KW-1185">Reference proteome</keyword>
<keyword evidence="8 10" id="KW-0694">RNA-binding</keyword>
<evidence type="ECO:0000256" key="2">
    <source>
        <dbReference type="ARBA" id="ARBA00022517"/>
    </source>
</evidence>
<comment type="similarity">
    <text evidence="10">Belongs to the TRAFAC class YlqF/YawG GTPase family. RsgA subfamily.</text>
</comment>
<evidence type="ECO:0000256" key="9">
    <source>
        <dbReference type="ARBA" id="ARBA00023134"/>
    </source>
</evidence>
<keyword evidence="9 10" id="KW-0342">GTP-binding</keyword>
<dbReference type="PROSITE" id="PS50936">
    <property type="entry name" value="ENGC_GTPASE"/>
    <property type="match status" value="1"/>
</dbReference>
<comment type="cofactor">
    <cofactor evidence="10">
        <name>Zn(2+)</name>
        <dbReference type="ChEBI" id="CHEBI:29105"/>
    </cofactor>
    <text evidence="10">Binds 1 zinc ion per subunit.</text>
</comment>
<name>A0ABN6FKX4_SINCY</name>
<evidence type="ECO:0000259" key="12">
    <source>
        <dbReference type="PROSITE" id="PS50936"/>
    </source>
</evidence>
<dbReference type="HAMAP" id="MF_01820">
    <property type="entry name" value="GTPase_RsgA"/>
    <property type="match status" value="1"/>
</dbReference>
<reference evidence="14 15" key="1">
    <citation type="journal article" date="2021" name="J. Biosci. Bioeng.">
        <title>Identification and characterization of a chc gene cluster responsible for the aromatization pathway of cyclohexanecarboxylate degradation in Sinomonas cyclohexanicum ATCC 51369.</title>
        <authorList>
            <person name="Yamamoto T."/>
            <person name="Hasegawa Y."/>
            <person name="Lau P.C.K."/>
            <person name="Iwaki H."/>
        </authorList>
    </citation>
    <scope>NUCLEOTIDE SEQUENCE [LARGE SCALE GENOMIC DNA]</scope>
    <source>
        <strain evidence="14 15">ATCC 51369</strain>
    </source>
</reference>
<dbReference type="InterPro" id="IPR030378">
    <property type="entry name" value="G_CP_dom"/>
</dbReference>
<dbReference type="Proteomes" id="UP001319861">
    <property type="component" value="Chromosome"/>
</dbReference>
<feature type="binding site" evidence="10">
    <location>
        <position position="283"/>
    </location>
    <ligand>
        <name>Zn(2+)</name>
        <dbReference type="ChEBI" id="CHEBI:29105"/>
    </ligand>
</feature>
<evidence type="ECO:0000313" key="14">
    <source>
        <dbReference type="EMBL" id="BCT76960.1"/>
    </source>
</evidence>
<feature type="domain" description="EngC GTPase" evidence="12">
    <location>
        <begin position="111"/>
        <end position="258"/>
    </location>
</feature>
<keyword evidence="3 10" id="KW-0479">Metal-binding</keyword>
<feature type="binding site" evidence="10">
    <location>
        <begin position="202"/>
        <end position="210"/>
    </location>
    <ligand>
        <name>GTP</name>
        <dbReference type="ChEBI" id="CHEBI:37565"/>
    </ligand>
</feature>
<dbReference type="InterPro" id="IPR027417">
    <property type="entry name" value="P-loop_NTPase"/>
</dbReference>
<dbReference type="RefSeq" id="WP_274602865.1">
    <property type="nucleotide sequence ID" value="NZ_AP024525.1"/>
</dbReference>
<protein>
    <recommendedName>
        <fullName evidence="10">Small ribosomal subunit biogenesis GTPase RsgA</fullName>
        <ecNumber evidence="10">3.6.1.-</ecNumber>
    </recommendedName>
</protein>
<feature type="binding site" evidence="10">
    <location>
        <begin position="150"/>
        <end position="153"/>
    </location>
    <ligand>
        <name>GTP</name>
        <dbReference type="ChEBI" id="CHEBI:37565"/>
    </ligand>
</feature>
<evidence type="ECO:0000256" key="5">
    <source>
        <dbReference type="ARBA" id="ARBA00022741"/>
    </source>
</evidence>
<dbReference type="EC" id="3.6.1.-" evidence="10"/>
<evidence type="ECO:0000313" key="15">
    <source>
        <dbReference type="Proteomes" id="UP001319861"/>
    </source>
</evidence>